<keyword evidence="3" id="KW-1185">Reference proteome</keyword>
<evidence type="ECO:0000256" key="1">
    <source>
        <dbReference type="SAM" id="MobiDB-lite"/>
    </source>
</evidence>
<dbReference type="OrthoDB" id="4788824at2759"/>
<organism evidence="2 3">
    <name type="scientific">Zymoseptoria tritici (strain CBS 115943 / IPO323)</name>
    <name type="common">Speckled leaf blotch fungus</name>
    <name type="synonym">Septoria tritici</name>
    <dbReference type="NCBI Taxonomy" id="336722"/>
    <lineage>
        <taxon>Eukaryota</taxon>
        <taxon>Fungi</taxon>
        <taxon>Dikarya</taxon>
        <taxon>Ascomycota</taxon>
        <taxon>Pezizomycotina</taxon>
        <taxon>Dothideomycetes</taxon>
        <taxon>Dothideomycetidae</taxon>
        <taxon>Mycosphaerellales</taxon>
        <taxon>Mycosphaerellaceae</taxon>
        <taxon>Zymoseptoria</taxon>
    </lineage>
</organism>
<proteinExistence type="predicted"/>
<dbReference type="HOGENOM" id="CLU_325769_0_0_1"/>
<feature type="region of interest" description="Disordered" evidence="1">
    <location>
        <begin position="486"/>
        <end position="513"/>
    </location>
</feature>
<dbReference type="Proteomes" id="UP000008062">
    <property type="component" value="Chromosome 1"/>
</dbReference>
<protein>
    <submittedName>
        <fullName evidence="2">Uncharacterized protein</fullName>
    </submittedName>
</protein>
<evidence type="ECO:0000313" key="2">
    <source>
        <dbReference type="EMBL" id="EGP91458.1"/>
    </source>
</evidence>
<name>F9X1A3_ZYMTI</name>
<reference evidence="2 3" key="1">
    <citation type="journal article" date="2011" name="PLoS Genet.">
        <title>Finished genome of the fungal wheat pathogen Mycosphaerella graminicola reveals dispensome structure, chromosome plasticity, and stealth pathogenesis.</title>
        <authorList>
            <person name="Goodwin S.B."/>
            <person name="Ben M'barek S."/>
            <person name="Dhillon B."/>
            <person name="Wittenberg A.H.J."/>
            <person name="Crane C.F."/>
            <person name="Hane J.K."/>
            <person name="Foster A.J."/>
            <person name="Van der Lee T.A.J."/>
            <person name="Grimwood J."/>
            <person name="Aerts A."/>
            <person name="Antoniw J."/>
            <person name="Bailey A."/>
            <person name="Bluhm B."/>
            <person name="Bowler J."/>
            <person name="Bristow J."/>
            <person name="van der Burgt A."/>
            <person name="Canto-Canche B."/>
            <person name="Churchill A.C.L."/>
            <person name="Conde-Ferraez L."/>
            <person name="Cools H.J."/>
            <person name="Coutinho P.M."/>
            <person name="Csukai M."/>
            <person name="Dehal P."/>
            <person name="De Wit P."/>
            <person name="Donzelli B."/>
            <person name="van de Geest H.C."/>
            <person name="van Ham R.C.H.J."/>
            <person name="Hammond-Kosack K.E."/>
            <person name="Henrissat B."/>
            <person name="Kilian A."/>
            <person name="Kobayashi A.K."/>
            <person name="Koopmann E."/>
            <person name="Kourmpetis Y."/>
            <person name="Kuzniar A."/>
            <person name="Lindquist E."/>
            <person name="Lombard V."/>
            <person name="Maliepaard C."/>
            <person name="Martins N."/>
            <person name="Mehrabi R."/>
            <person name="Nap J.P.H."/>
            <person name="Ponomarenko A."/>
            <person name="Rudd J.J."/>
            <person name="Salamov A."/>
            <person name="Schmutz J."/>
            <person name="Schouten H.J."/>
            <person name="Shapiro H."/>
            <person name="Stergiopoulos I."/>
            <person name="Torriani S.F.F."/>
            <person name="Tu H."/>
            <person name="de Vries R.P."/>
            <person name="Waalwijk C."/>
            <person name="Ware S.B."/>
            <person name="Wiebenga A."/>
            <person name="Zwiers L.-H."/>
            <person name="Oliver R.P."/>
            <person name="Grigoriev I.V."/>
            <person name="Kema G.H.J."/>
        </authorList>
    </citation>
    <scope>NUCLEOTIDE SEQUENCE [LARGE SCALE GENOMIC DNA]</scope>
    <source>
        <strain evidence="3">CBS 115943 / IPO323</strain>
    </source>
</reference>
<dbReference type="AlphaFoldDB" id="F9X1A3"/>
<evidence type="ECO:0000313" key="3">
    <source>
        <dbReference type="Proteomes" id="UP000008062"/>
    </source>
</evidence>
<dbReference type="EMBL" id="CM001196">
    <property type="protein sequence ID" value="EGP91458.1"/>
    <property type="molecule type" value="Genomic_DNA"/>
</dbReference>
<dbReference type="InParanoid" id="F9X1A3"/>
<gene>
    <name evidence="2" type="ORF">MYCGRDRAFT_89719</name>
</gene>
<dbReference type="RefSeq" id="XP_003856482.1">
    <property type="nucleotide sequence ID" value="XM_003856434.1"/>
</dbReference>
<dbReference type="KEGG" id="ztr:MYCGRDRAFT_89719"/>
<accession>F9X1A3</accession>
<dbReference type="GeneID" id="13399120"/>
<sequence>MSCVHQDVTPGIRAVPRREQRRLHNKVIPSVVIHSHNAITKSCSRSSLAMGIGGSRSCRGEALMDRDLPTPDGFCPRYHAASLAQRGLTASMPVLLVCRGVLDVTDHAARCFGQTCRRTLTPYSCPVASFTPLPAPTLPEGHALHRPARAVLPGRPPRSFRSGGGSGPPIMSIDEGGLIVAVRTGNGGVEEAKVQIMTSKPNRELIVPLGNLKIGALRREGLLTLKIRAFTVDTSAATDNFPGVNSFANDARRHFASVLSAIGQTKELPPFSQTAKRFISSADSVRETCNKIRTGIRSCSPKLFDLLNTNGFTLDQVMASCKTITLGSKNGTAGIYARIYSDFKPNTRFSGHKPYVYIGQAKHMQDRFQTHRDATSSKHLFQSTPHYKVARAARSVDVIQLCELPKMIENSEVIGKGQMYVVEQLFVLLFEAYHPDLIAMNGTYTNQIDDDNKKFDEALEIIDDAKVCQTFRSIGREAMNITGFATPGRPGREKPFGSGGGCNWKSPLDPQSPDYEPTTMIVEELSDRFILHLPSKILAKQGDVYSKVFYLPDGASIQHVIRPGTGFPKANDFFRPEPGDRVVPRWEVMKDSSDPAKQEHGVPHFRTPGFSPYNNSSYANKIAFFVTWYSEKSKKWYSRYYQVDKTAGNFLPGGTKSCERSYCIGTALYAYLIGSRWDGAPDWFPVSHSRPILIQLEVNQFEQTATANVRTTPLNANLPKVEHSLARAKLQMENAGLSDVGGQWRPWVYSQQDWRFDPQNWLNGELPRMSGNNWMNPFRNLSRRTMCDYCVMSLCRECERIDGTDRCKPCVYRGLPCSWTPYPGLNGRRTLTKMIHNDIDWLTKNSDRFVEVYSLFSQKPGNAVACTAWETTDPGLMDLDITPDD</sequence>